<evidence type="ECO:0000313" key="3">
    <source>
        <dbReference type="Proteomes" id="UP000580839"/>
    </source>
</evidence>
<evidence type="ECO:0000256" key="1">
    <source>
        <dbReference type="SAM" id="MobiDB-lite"/>
    </source>
</evidence>
<sequence length="82" mass="9343">MAEKSFLASVKDEITEVFAAQYDDLVEVTTDEEKLGASLKAVQKRVWEIVEKQLKQSYLNGKKAGNGKVSLEQRKPNPFRRE</sequence>
<protein>
    <submittedName>
        <fullName evidence="2">Uncharacterized protein</fullName>
    </submittedName>
</protein>
<dbReference type="AlphaFoldDB" id="A0A849SUX0"/>
<name>A0A849SUX0_UNCEI</name>
<comment type="caution">
    <text evidence="2">The sequence shown here is derived from an EMBL/GenBank/DDBJ whole genome shotgun (WGS) entry which is preliminary data.</text>
</comment>
<gene>
    <name evidence="2" type="ORF">HOP12_02340</name>
</gene>
<dbReference type="Proteomes" id="UP000580839">
    <property type="component" value="Unassembled WGS sequence"/>
</dbReference>
<feature type="compositionally biased region" description="Basic and acidic residues" evidence="1">
    <location>
        <begin position="71"/>
        <end position="82"/>
    </location>
</feature>
<organism evidence="2 3">
    <name type="scientific">Eiseniibacteriota bacterium</name>
    <dbReference type="NCBI Taxonomy" id="2212470"/>
    <lineage>
        <taxon>Bacteria</taxon>
        <taxon>Candidatus Eiseniibacteriota</taxon>
    </lineage>
</organism>
<proteinExistence type="predicted"/>
<reference evidence="2 3" key="1">
    <citation type="submission" date="2020-04" db="EMBL/GenBank/DDBJ databases">
        <title>Metagenomic profiling of ammonia- and methane-oxidizing microorganisms in a Dutch drinking water treatment plant.</title>
        <authorList>
            <person name="Poghosyan L."/>
            <person name="Leucker S."/>
        </authorList>
    </citation>
    <scope>NUCLEOTIDE SEQUENCE [LARGE SCALE GENOMIC DNA]</scope>
    <source>
        <strain evidence="2">S-RSF-IL-03</strain>
    </source>
</reference>
<accession>A0A849SUX0</accession>
<evidence type="ECO:0000313" key="2">
    <source>
        <dbReference type="EMBL" id="NOT32989.1"/>
    </source>
</evidence>
<feature type="region of interest" description="Disordered" evidence="1">
    <location>
        <begin position="61"/>
        <end position="82"/>
    </location>
</feature>
<dbReference type="EMBL" id="JABFRW010000023">
    <property type="protein sequence ID" value="NOT32989.1"/>
    <property type="molecule type" value="Genomic_DNA"/>
</dbReference>